<evidence type="ECO:0000256" key="3">
    <source>
        <dbReference type="ARBA" id="ARBA00022475"/>
    </source>
</evidence>
<keyword evidence="4" id="KW-0997">Cell inner membrane</keyword>
<sequence length="386" mass="42269">MLRKHKIQRYFKRLLLIKRGFMFKTLRTSTIKVTKPKISVGEGLAILIGTQIGAGVLGLPYAAAQVGLIPAIIILFGIMGILLLTALLTLKLSVEMGGAQMSTIAYRTLGSLGGWIMYISISVMSFGALLAYISGMGSVMSSLFSINTTLGALIFWIFASIIIYMGIEASGKTELIMNYVMILLFIGVIIMLVPHANVKNALYVKWGGIFAITGVSIFALGCHMVIPDVYKGIGDYNKTKRVIVLSFLIPTIIYSLFMAAFLLVYGAKTPQIATQALSSFYGKFGEIVGNVIPFIAIITSYIGVGLAQQSNSVEYINMKKWLAWSLTVVPPLLVYLLGISNFTYILAFAGSTGDLTAFIILPLAMWLVKWLRNYKKIKIPSPIVRR</sequence>
<dbReference type="AlphaFoldDB" id="D3TCI5"/>
<feature type="transmembrane region" description="Helical" evidence="8">
    <location>
        <begin position="68"/>
        <end position="90"/>
    </location>
</feature>
<feature type="transmembrane region" description="Helical" evidence="8">
    <location>
        <begin position="176"/>
        <end position="196"/>
    </location>
</feature>
<evidence type="ECO:0000256" key="5">
    <source>
        <dbReference type="ARBA" id="ARBA00022692"/>
    </source>
</evidence>
<evidence type="ECO:0000313" key="10">
    <source>
        <dbReference type="Proteomes" id="UP000001400"/>
    </source>
</evidence>
<evidence type="ECO:0000313" key="9">
    <source>
        <dbReference type="EMBL" id="ADD08270.1"/>
    </source>
</evidence>
<gene>
    <name evidence="9" type="ordered locus">Aboo_0459</name>
</gene>
<accession>D3TCI5</accession>
<dbReference type="GO" id="GO:0003333">
    <property type="term" value="P:amino acid transmembrane transport"/>
    <property type="evidence" value="ECO:0007669"/>
    <property type="project" value="InterPro"/>
</dbReference>
<feature type="transmembrane region" description="Helical" evidence="8">
    <location>
        <begin position="111"/>
        <end position="133"/>
    </location>
</feature>
<comment type="subcellular location">
    <subcellularLocation>
        <location evidence="1">Cell inner membrane</location>
        <topology evidence="1">Multi-pass membrane protein</topology>
    </subcellularLocation>
</comment>
<feature type="transmembrane region" description="Helical" evidence="8">
    <location>
        <begin position="321"/>
        <end position="338"/>
    </location>
</feature>
<feature type="transmembrane region" description="Helical" evidence="8">
    <location>
        <begin position="139"/>
        <end position="164"/>
    </location>
</feature>
<dbReference type="Proteomes" id="UP000001400">
    <property type="component" value="Chromosome"/>
</dbReference>
<evidence type="ECO:0000256" key="7">
    <source>
        <dbReference type="ARBA" id="ARBA00023136"/>
    </source>
</evidence>
<dbReference type="InterPro" id="IPR018227">
    <property type="entry name" value="Amino_acid_transport_2"/>
</dbReference>
<keyword evidence="5 8" id="KW-0812">Transmembrane</keyword>
<organism evidence="9 10">
    <name type="scientific">Aciduliprofundum boonei (strain DSM 19572 / T469)</name>
    <dbReference type="NCBI Taxonomy" id="439481"/>
    <lineage>
        <taxon>Archaea</taxon>
        <taxon>Methanobacteriati</taxon>
        <taxon>Thermoplasmatota</taxon>
        <taxon>DHVE2 group</taxon>
        <taxon>Candidatus Aciduliprofundum</taxon>
    </lineage>
</organism>
<evidence type="ECO:0000256" key="6">
    <source>
        <dbReference type="ARBA" id="ARBA00022989"/>
    </source>
</evidence>
<evidence type="ECO:0000256" key="1">
    <source>
        <dbReference type="ARBA" id="ARBA00004429"/>
    </source>
</evidence>
<keyword evidence="3" id="KW-1003">Cell membrane</keyword>
<evidence type="ECO:0000256" key="2">
    <source>
        <dbReference type="ARBA" id="ARBA00022448"/>
    </source>
</evidence>
<dbReference type="EMBL" id="CP001941">
    <property type="protein sequence ID" value="ADD08270.1"/>
    <property type="molecule type" value="Genomic_DNA"/>
</dbReference>
<keyword evidence="6 8" id="KW-1133">Transmembrane helix</keyword>
<feature type="transmembrane region" description="Helical" evidence="8">
    <location>
        <begin position="287"/>
        <end position="309"/>
    </location>
</feature>
<dbReference type="KEGG" id="abi:Aboo_0459"/>
<keyword evidence="7 8" id="KW-0472">Membrane</keyword>
<dbReference type="PANTHER" id="PTHR32195">
    <property type="entry name" value="OS07G0662800 PROTEIN"/>
    <property type="match status" value="1"/>
</dbReference>
<evidence type="ECO:0000256" key="8">
    <source>
        <dbReference type="SAM" id="Phobius"/>
    </source>
</evidence>
<keyword evidence="10" id="KW-1185">Reference proteome</keyword>
<keyword evidence="2" id="KW-0813">Transport</keyword>
<protein>
    <submittedName>
        <fullName evidence="9">Amino acid transporter transmembrane</fullName>
    </submittedName>
</protein>
<dbReference type="HOGENOM" id="CLU_650091_0_0_2"/>
<name>D3TCI5_ACIB4</name>
<dbReference type="GO" id="GO:0005886">
    <property type="term" value="C:plasma membrane"/>
    <property type="evidence" value="ECO:0007669"/>
    <property type="project" value="UniProtKB-SubCell"/>
</dbReference>
<dbReference type="Gene3D" id="1.20.1740.10">
    <property type="entry name" value="Amino acid/polyamine transporter I"/>
    <property type="match status" value="1"/>
</dbReference>
<feature type="transmembrane region" description="Helical" evidence="8">
    <location>
        <begin position="344"/>
        <end position="368"/>
    </location>
</feature>
<feature type="transmembrane region" description="Helical" evidence="8">
    <location>
        <begin position="242"/>
        <end position="267"/>
    </location>
</feature>
<feature type="transmembrane region" description="Helical" evidence="8">
    <location>
        <begin position="208"/>
        <end position="230"/>
    </location>
</feature>
<reference evidence="9" key="1">
    <citation type="submission" date="2010-02" db="EMBL/GenBank/DDBJ databases">
        <title>Complete sequence of Aciduliprofundum boonei T469.</title>
        <authorList>
            <consortium name="US DOE Joint Genome Institute"/>
            <person name="Lucas S."/>
            <person name="Copeland A."/>
            <person name="Lapidus A."/>
            <person name="Cheng J.-F."/>
            <person name="Bruce D."/>
            <person name="Goodwin L."/>
            <person name="Pitluck S."/>
            <person name="Saunders E."/>
            <person name="Detter J.C."/>
            <person name="Han C."/>
            <person name="Tapia R."/>
            <person name="Land M."/>
            <person name="Hauser L."/>
            <person name="Kyrpides N."/>
            <person name="Mikhailova N."/>
            <person name="Flores G."/>
            <person name="Reysenbach A.-L."/>
            <person name="Woyke T."/>
        </authorList>
    </citation>
    <scope>NUCLEOTIDE SEQUENCE</scope>
    <source>
        <strain evidence="9">T469</strain>
    </source>
</reference>
<proteinExistence type="predicted"/>
<evidence type="ECO:0000256" key="4">
    <source>
        <dbReference type="ARBA" id="ARBA00022519"/>
    </source>
</evidence>
<feature type="transmembrane region" description="Helical" evidence="8">
    <location>
        <begin position="44"/>
        <end position="62"/>
    </location>
</feature>
<dbReference type="Pfam" id="PF03222">
    <property type="entry name" value="Trp_Tyr_perm"/>
    <property type="match status" value="1"/>
</dbReference>
<dbReference type="PANTHER" id="PTHR32195:SF26">
    <property type="entry name" value="TRYPTOPHAN OR TYROSINE TRANSPORTER PROTEIN"/>
    <property type="match status" value="1"/>
</dbReference>